<dbReference type="SUPFAM" id="SSF48726">
    <property type="entry name" value="Immunoglobulin"/>
    <property type="match status" value="3"/>
</dbReference>
<evidence type="ECO:0000256" key="3">
    <source>
        <dbReference type="ARBA" id="ARBA00022692"/>
    </source>
</evidence>
<dbReference type="InterPro" id="IPR053896">
    <property type="entry name" value="BTN3A2-like_Ig-C"/>
</dbReference>
<keyword evidence="7" id="KW-1015">Disulfide bond</keyword>
<gene>
    <name evidence="12" type="primary">Cd276_1</name>
    <name evidence="12" type="ORF">GTO96_0002073</name>
</gene>
<dbReference type="InterPro" id="IPR013783">
    <property type="entry name" value="Ig-like_fold"/>
</dbReference>
<dbReference type="PROSITE" id="PS50835">
    <property type="entry name" value="IG_LIKE"/>
    <property type="match status" value="3"/>
</dbReference>
<sequence>MSKRSAQVIRSQFQDGNFSLTLSHVSLLDEMWYSCYYRGQQLCRHCLRVGDRFSDPVLLGPTSPVLKGTEVNFTCKSDEGFPVPWVQWFVNKKPFQDKSRIKNKLKRGRNLKYNLTSILTLTMTENVSVSCMIDNRKMEEKKTSPEKESDCSFIAIIGETVQIPCSLNTEESLKTEDISVEWKTSEGLIVHSFVKGQDYWANQAPQFKGRTQLFKSELPLGNLSLRLSSVSVTDEGVYACNYHRAGESISKQLSQECLQIAGRYSVPVVQGPASPVFKDSEVSFTCKSTGGFPEPKVQWSVNKELLQNSGQVSTTLSKDSRGLYNVTSVLTVNVTGDVSVTCTVENDRLREKRTSAEIQSCTLYTSSSQNVTVLTIQPSEHIFMNFLSLTKTRNLKLHCSKHQKRTTLKLSSSENVKEGNFKYQPPIY</sequence>
<dbReference type="InterPro" id="IPR007110">
    <property type="entry name" value="Ig-like_dom"/>
</dbReference>
<dbReference type="Proteomes" id="UP000886611">
    <property type="component" value="Unassembled WGS sequence"/>
</dbReference>
<dbReference type="CDD" id="cd00098">
    <property type="entry name" value="IgC1"/>
    <property type="match status" value="1"/>
</dbReference>
<keyword evidence="2" id="KW-1003">Cell membrane</keyword>
<dbReference type="AlphaFoldDB" id="A0A8X8BLH1"/>
<feature type="non-terminal residue" evidence="12">
    <location>
        <position position="428"/>
    </location>
</feature>
<protein>
    <submittedName>
        <fullName evidence="12">CD276 protein</fullName>
    </submittedName>
</protein>
<name>A0A8X8BLH1_POLSE</name>
<dbReference type="GO" id="GO:0007166">
    <property type="term" value="P:cell surface receptor signaling pathway"/>
    <property type="evidence" value="ECO:0007669"/>
    <property type="project" value="TreeGrafter"/>
</dbReference>
<dbReference type="GO" id="GO:0042130">
    <property type="term" value="P:negative regulation of T cell proliferation"/>
    <property type="evidence" value="ECO:0007669"/>
    <property type="project" value="TreeGrafter"/>
</dbReference>
<dbReference type="Pfam" id="PF22705">
    <property type="entry name" value="C2-set_3"/>
    <property type="match status" value="2"/>
</dbReference>
<evidence type="ECO:0000256" key="6">
    <source>
        <dbReference type="ARBA" id="ARBA00023136"/>
    </source>
</evidence>
<keyword evidence="6" id="KW-0472">Membrane</keyword>
<dbReference type="Gene3D" id="2.60.40.10">
    <property type="entry name" value="Immunoglobulins"/>
    <property type="match status" value="3"/>
</dbReference>
<dbReference type="EMBL" id="JAATIS010004040">
    <property type="protein sequence ID" value="KAG2462328.1"/>
    <property type="molecule type" value="Genomic_DNA"/>
</dbReference>
<dbReference type="InterPro" id="IPR036179">
    <property type="entry name" value="Ig-like_dom_sf"/>
</dbReference>
<evidence type="ECO:0000256" key="10">
    <source>
        <dbReference type="ARBA" id="ARBA00023319"/>
    </source>
</evidence>
<evidence type="ECO:0000256" key="9">
    <source>
        <dbReference type="ARBA" id="ARBA00023180"/>
    </source>
</evidence>
<feature type="domain" description="Ig-like" evidence="11">
    <location>
        <begin position="56"/>
        <end position="144"/>
    </location>
</feature>
<evidence type="ECO:0000256" key="1">
    <source>
        <dbReference type="ARBA" id="ARBA00004251"/>
    </source>
</evidence>
<keyword evidence="9" id="KW-0325">Glycoprotein</keyword>
<keyword evidence="4" id="KW-0732">Signal</keyword>
<reference evidence="12 13" key="1">
    <citation type="journal article" date="2021" name="Cell">
        <title>Tracing the genetic footprints of vertebrate landing in non-teleost ray-finned fishes.</title>
        <authorList>
            <person name="Bi X."/>
            <person name="Wang K."/>
            <person name="Yang L."/>
            <person name="Pan H."/>
            <person name="Jiang H."/>
            <person name="Wei Q."/>
            <person name="Fang M."/>
            <person name="Yu H."/>
            <person name="Zhu C."/>
            <person name="Cai Y."/>
            <person name="He Y."/>
            <person name="Gan X."/>
            <person name="Zeng H."/>
            <person name="Yu D."/>
            <person name="Zhu Y."/>
            <person name="Jiang H."/>
            <person name="Qiu Q."/>
            <person name="Yang H."/>
            <person name="Zhang Y.E."/>
            <person name="Wang W."/>
            <person name="Zhu M."/>
            <person name="He S."/>
            <person name="Zhang G."/>
        </authorList>
    </citation>
    <scope>NUCLEOTIDE SEQUENCE [LARGE SCALE GENOMIC DNA]</scope>
    <source>
        <strain evidence="12">Bchr_013</strain>
    </source>
</reference>
<dbReference type="GO" id="GO:0006955">
    <property type="term" value="P:immune response"/>
    <property type="evidence" value="ECO:0007669"/>
    <property type="project" value="TreeGrafter"/>
</dbReference>
<dbReference type="GO" id="GO:0031295">
    <property type="term" value="P:T cell costimulation"/>
    <property type="evidence" value="ECO:0007669"/>
    <property type="project" value="TreeGrafter"/>
</dbReference>
<keyword evidence="13" id="KW-1185">Reference proteome</keyword>
<evidence type="ECO:0000256" key="2">
    <source>
        <dbReference type="ARBA" id="ARBA00022475"/>
    </source>
</evidence>
<evidence type="ECO:0000256" key="7">
    <source>
        <dbReference type="ARBA" id="ARBA00023157"/>
    </source>
</evidence>
<feature type="domain" description="Ig-like" evidence="11">
    <location>
        <begin position="158"/>
        <end position="254"/>
    </location>
</feature>
<dbReference type="PANTHER" id="PTHR25466:SF14">
    <property type="entry name" value="BUTYROPHILIN SUBFAMILY 2 MEMBER A2-LIKE-RELATED"/>
    <property type="match status" value="1"/>
</dbReference>
<proteinExistence type="predicted"/>
<evidence type="ECO:0000256" key="5">
    <source>
        <dbReference type="ARBA" id="ARBA00022989"/>
    </source>
</evidence>
<feature type="non-terminal residue" evidence="12">
    <location>
        <position position="1"/>
    </location>
</feature>
<accession>A0A8X8BLH1</accession>
<evidence type="ECO:0000259" key="11">
    <source>
        <dbReference type="PROSITE" id="PS50835"/>
    </source>
</evidence>
<keyword evidence="5" id="KW-1133">Transmembrane helix</keyword>
<dbReference type="PANTHER" id="PTHR25466">
    <property type="entry name" value="T-LYMPHOCYTE ACTIVATION ANTIGEN"/>
    <property type="match status" value="1"/>
</dbReference>
<evidence type="ECO:0000313" key="12">
    <source>
        <dbReference type="EMBL" id="KAG2462328.1"/>
    </source>
</evidence>
<evidence type="ECO:0000256" key="8">
    <source>
        <dbReference type="ARBA" id="ARBA00023170"/>
    </source>
</evidence>
<comment type="subcellular location">
    <subcellularLocation>
        <location evidence="1">Cell membrane</location>
        <topology evidence="1">Single-pass type I membrane protein</topology>
    </subcellularLocation>
</comment>
<organism evidence="12 13">
    <name type="scientific">Polypterus senegalus</name>
    <name type="common">Senegal bichir</name>
    <dbReference type="NCBI Taxonomy" id="55291"/>
    <lineage>
        <taxon>Eukaryota</taxon>
        <taxon>Metazoa</taxon>
        <taxon>Chordata</taxon>
        <taxon>Craniata</taxon>
        <taxon>Vertebrata</taxon>
        <taxon>Euteleostomi</taxon>
        <taxon>Actinopterygii</taxon>
        <taxon>Polypteriformes</taxon>
        <taxon>Polypteridae</taxon>
        <taxon>Polypterus</taxon>
    </lineage>
</organism>
<dbReference type="Pfam" id="PF07686">
    <property type="entry name" value="V-set"/>
    <property type="match status" value="1"/>
</dbReference>
<comment type="caution">
    <text evidence="12">The sequence shown here is derived from an EMBL/GenBank/DDBJ whole genome shotgun (WGS) entry which is preliminary data.</text>
</comment>
<dbReference type="InterPro" id="IPR013106">
    <property type="entry name" value="Ig_V-set"/>
</dbReference>
<dbReference type="FunFam" id="2.60.40.10:FF:000142">
    <property type="entry name" value="V-set domain-containing T-cell activation inhibitor 1"/>
    <property type="match status" value="1"/>
</dbReference>
<keyword evidence="3" id="KW-0812">Transmembrane</keyword>
<keyword evidence="10" id="KW-0393">Immunoglobulin domain</keyword>
<keyword evidence="8" id="KW-0675">Receptor</keyword>
<evidence type="ECO:0000313" key="13">
    <source>
        <dbReference type="Proteomes" id="UP000886611"/>
    </source>
</evidence>
<dbReference type="InterPro" id="IPR051713">
    <property type="entry name" value="T-cell_Activation_Regulation"/>
</dbReference>
<evidence type="ECO:0000256" key="4">
    <source>
        <dbReference type="ARBA" id="ARBA00022729"/>
    </source>
</evidence>
<dbReference type="GO" id="GO:0071222">
    <property type="term" value="P:cellular response to lipopolysaccharide"/>
    <property type="evidence" value="ECO:0007669"/>
    <property type="project" value="TreeGrafter"/>
</dbReference>
<dbReference type="GO" id="GO:0042102">
    <property type="term" value="P:positive regulation of T cell proliferation"/>
    <property type="evidence" value="ECO:0007669"/>
    <property type="project" value="TreeGrafter"/>
</dbReference>
<dbReference type="GO" id="GO:0009897">
    <property type="term" value="C:external side of plasma membrane"/>
    <property type="evidence" value="ECO:0007669"/>
    <property type="project" value="TreeGrafter"/>
</dbReference>
<feature type="domain" description="Ig-like" evidence="11">
    <location>
        <begin position="267"/>
        <end position="359"/>
    </location>
</feature>